<keyword evidence="1" id="KW-0732">Signal</keyword>
<evidence type="ECO:0000313" key="3">
    <source>
        <dbReference type="Proteomes" id="UP000660454"/>
    </source>
</evidence>
<keyword evidence="3" id="KW-1185">Reference proteome</keyword>
<accession>A0ABQ4GZ73</accession>
<feature type="chain" id="PRO_5046029710" description="DUF4292 domain-containing protein" evidence="1">
    <location>
        <begin position="27"/>
        <end position="291"/>
    </location>
</feature>
<name>A0ABQ4GZ73_9ACTN</name>
<protein>
    <recommendedName>
        <fullName evidence="4">DUF4292 domain-containing protein</fullName>
    </recommendedName>
</protein>
<feature type="signal peptide" evidence="1">
    <location>
        <begin position="1"/>
        <end position="26"/>
    </location>
</feature>
<reference evidence="2 3" key="1">
    <citation type="submission" date="2021-01" db="EMBL/GenBank/DDBJ databases">
        <title>Whole genome shotgun sequence of Microbispora siamensis NBRC 104113.</title>
        <authorList>
            <person name="Komaki H."/>
            <person name="Tamura T."/>
        </authorList>
    </citation>
    <scope>NUCLEOTIDE SEQUENCE [LARGE SCALE GENOMIC DNA]</scope>
    <source>
        <strain evidence="2 3">NBRC 104113</strain>
    </source>
</reference>
<dbReference type="RefSeq" id="WP_204052525.1">
    <property type="nucleotide sequence ID" value="NZ_BOOF01000058.1"/>
</dbReference>
<dbReference type="Proteomes" id="UP000660454">
    <property type="component" value="Unassembled WGS sequence"/>
</dbReference>
<gene>
    <name evidence="2" type="ORF">Msi02_75600</name>
</gene>
<evidence type="ECO:0008006" key="4">
    <source>
        <dbReference type="Google" id="ProtNLM"/>
    </source>
</evidence>
<evidence type="ECO:0000256" key="1">
    <source>
        <dbReference type="SAM" id="SignalP"/>
    </source>
</evidence>
<dbReference type="EMBL" id="BOOF01000058">
    <property type="protein sequence ID" value="GIH66743.1"/>
    <property type="molecule type" value="Genomic_DNA"/>
</dbReference>
<sequence>MRRLNVLAVLFGMLAALFTGAGAAHAASSADPVRALRQQFAAGRGVLVSETARTIISGDKHTYISRTTGRIGFGKSGVVGYDLTSREVITPDLRATLPPEELEAMRAPLRAVNVGPYTYVQGFQWGPMPEGKTWITFGKDNASWQDYGQRGDQLVDVLSPARLRFVISKASSPRSGEYRGTLKMQNLYSEPGSFNPENHTVSFRLFVDEAGLPVRLITRYSSKQEDYTRDGEWVSRIHRNVVDTRYRWHANVKITAPPASAIVEFNDLPANRQPNFGIPLVIHPDDRAVAE</sequence>
<comment type="caution">
    <text evidence="2">The sequence shown here is derived from an EMBL/GenBank/DDBJ whole genome shotgun (WGS) entry which is preliminary data.</text>
</comment>
<organism evidence="2 3">
    <name type="scientific">Microbispora siamensis</name>
    <dbReference type="NCBI Taxonomy" id="564413"/>
    <lineage>
        <taxon>Bacteria</taxon>
        <taxon>Bacillati</taxon>
        <taxon>Actinomycetota</taxon>
        <taxon>Actinomycetes</taxon>
        <taxon>Streptosporangiales</taxon>
        <taxon>Streptosporangiaceae</taxon>
        <taxon>Microbispora</taxon>
    </lineage>
</organism>
<evidence type="ECO:0000313" key="2">
    <source>
        <dbReference type="EMBL" id="GIH66743.1"/>
    </source>
</evidence>
<proteinExistence type="predicted"/>